<dbReference type="KEGG" id="chya:V22_38950"/>
<name>A0A517TE25_9PLAN</name>
<protein>
    <submittedName>
        <fullName evidence="2">Uncharacterized protein</fullName>
    </submittedName>
</protein>
<proteinExistence type="predicted"/>
<reference evidence="2 3" key="1">
    <citation type="submission" date="2019-02" db="EMBL/GenBank/DDBJ databases">
        <title>Deep-cultivation of Planctomycetes and their phenomic and genomic characterization uncovers novel biology.</title>
        <authorList>
            <person name="Wiegand S."/>
            <person name="Jogler M."/>
            <person name="Boedeker C."/>
            <person name="Pinto D."/>
            <person name="Vollmers J."/>
            <person name="Rivas-Marin E."/>
            <person name="Kohn T."/>
            <person name="Peeters S.H."/>
            <person name="Heuer A."/>
            <person name="Rast P."/>
            <person name="Oberbeckmann S."/>
            <person name="Bunk B."/>
            <person name="Jeske O."/>
            <person name="Meyerdierks A."/>
            <person name="Storesund J.E."/>
            <person name="Kallscheuer N."/>
            <person name="Luecker S."/>
            <person name="Lage O.M."/>
            <person name="Pohl T."/>
            <person name="Merkel B.J."/>
            <person name="Hornburger P."/>
            <person name="Mueller R.-W."/>
            <person name="Bruemmer F."/>
            <person name="Labrenz M."/>
            <person name="Spormann A.M."/>
            <person name="Op den Camp H."/>
            <person name="Overmann J."/>
            <person name="Amann R."/>
            <person name="Jetten M.S.M."/>
            <person name="Mascher T."/>
            <person name="Medema M.H."/>
            <person name="Devos D.P."/>
            <person name="Kaster A.-K."/>
            <person name="Ovreas L."/>
            <person name="Rohde M."/>
            <person name="Galperin M.Y."/>
            <person name="Jogler C."/>
        </authorList>
    </citation>
    <scope>NUCLEOTIDE SEQUENCE [LARGE SCALE GENOMIC DNA]</scope>
    <source>
        <strain evidence="2 3">V22</strain>
    </source>
</reference>
<gene>
    <name evidence="2" type="ORF">V22_38950</name>
</gene>
<evidence type="ECO:0000313" key="2">
    <source>
        <dbReference type="EMBL" id="QDT66624.1"/>
    </source>
</evidence>
<dbReference type="AlphaFoldDB" id="A0A517TE25"/>
<accession>A0A517TE25</accession>
<evidence type="ECO:0000256" key="1">
    <source>
        <dbReference type="SAM" id="MobiDB-lite"/>
    </source>
</evidence>
<evidence type="ECO:0000313" key="3">
    <source>
        <dbReference type="Proteomes" id="UP000319976"/>
    </source>
</evidence>
<sequence>MFHSIITILTTVTVALHAMVGCCVHHDHSCDSHGSSTVRIVDEHCSYDSEHHHHGSESLPNKDLANDCNHEQNGGHPDGCNKGECNFPSVQRINDFELMLTFSMWSQNLSNVSHAYASDSLLSLQSAAETPPDLLSQSGSERAVTQVWRL</sequence>
<keyword evidence="3" id="KW-1185">Reference proteome</keyword>
<feature type="region of interest" description="Disordered" evidence="1">
    <location>
        <begin position="51"/>
        <end position="70"/>
    </location>
</feature>
<dbReference type="EMBL" id="CP036316">
    <property type="protein sequence ID" value="QDT66624.1"/>
    <property type="molecule type" value="Genomic_DNA"/>
</dbReference>
<organism evidence="2 3">
    <name type="scientific">Calycomorphotria hydatis</name>
    <dbReference type="NCBI Taxonomy" id="2528027"/>
    <lineage>
        <taxon>Bacteria</taxon>
        <taxon>Pseudomonadati</taxon>
        <taxon>Planctomycetota</taxon>
        <taxon>Planctomycetia</taxon>
        <taxon>Planctomycetales</taxon>
        <taxon>Planctomycetaceae</taxon>
        <taxon>Calycomorphotria</taxon>
    </lineage>
</organism>
<dbReference type="Proteomes" id="UP000319976">
    <property type="component" value="Chromosome"/>
</dbReference>